<protein>
    <submittedName>
        <fullName evidence="4">Alpha/beta fold hydrolase</fullName>
    </submittedName>
</protein>
<dbReference type="Gene3D" id="3.40.50.1820">
    <property type="entry name" value="alpha/beta hydrolase"/>
    <property type="match status" value="1"/>
</dbReference>
<evidence type="ECO:0000313" key="4">
    <source>
        <dbReference type="EMBL" id="MFC5452583.1"/>
    </source>
</evidence>
<gene>
    <name evidence="4" type="ORF">ACFPOG_30725</name>
</gene>
<dbReference type="PANTHER" id="PTHR43329">
    <property type="entry name" value="EPOXIDE HYDROLASE"/>
    <property type="match status" value="1"/>
</dbReference>
<dbReference type="EMBL" id="JBHSMJ010000058">
    <property type="protein sequence ID" value="MFC5452583.1"/>
    <property type="molecule type" value="Genomic_DNA"/>
</dbReference>
<feature type="chain" id="PRO_5045771084" evidence="2">
    <location>
        <begin position="21"/>
        <end position="371"/>
    </location>
</feature>
<dbReference type="InterPro" id="IPR000073">
    <property type="entry name" value="AB_hydrolase_1"/>
</dbReference>
<organism evidence="4 5">
    <name type="scientific">Paenibacillus aestuarii</name>
    <dbReference type="NCBI Taxonomy" id="516965"/>
    <lineage>
        <taxon>Bacteria</taxon>
        <taxon>Bacillati</taxon>
        <taxon>Bacillota</taxon>
        <taxon>Bacilli</taxon>
        <taxon>Bacillales</taxon>
        <taxon>Paenibacillaceae</taxon>
        <taxon>Paenibacillus</taxon>
    </lineage>
</organism>
<evidence type="ECO:0000313" key="5">
    <source>
        <dbReference type="Proteomes" id="UP001596044"/>
    </source>
</evidence>
<feature type="signal peptide" evidence="2">
    <location>
        <begin position="1"/>
        <end position="20"/>
    </location>
</feature>
<keyword evidence="5" id="KW-1185">Reference proteome</keyword>
<reference evidence="5" key="1">
    <citation type="journal article" date="2019" name="Int. J. Syst. Evol. Microbiol.">
        <title>The Global Catalogue of Microorganisms (GCM) 10K type strain sequencing project: providing services to taxonomists for standard genome sequencing and annotation.</title>
        <authorList>
            <consortium name="The Broad Institute Genomics Platform"/>
            <consortium name="The Broad Institute Genome Sequencing Center for Infectious Disease"/>
            <person name="Wu L."/>
            <person name="Ma J."/>
        </authorList>
    </citation>
    <scope>NUCLEOTIDE SEQUENCE [LARGE SCALE GENOMIC DNA]</scope>
    <source>
        <strain evidence="5">KACC 11904</strain>
    </source>
</reference>
<proteinExistence type="predicted"/>
<dbReference type="Proteomes" id="UP001596044">
    <property type="component" value="Unassembled WGS sequence"/>
</dbReference>
<name>A0ABW0KGJ4_9BACL</name>
<dbReference type="InterPro" id="IPR000639">
    <property type="entry name" value="Epox_hydrolase-like"/>
</dbReference>
<evidence type="ECO:0000256" key="2">
    <source>
        <dbReference type="SAM" id="SignalP"/>
    </source>
</evidence>
<feature type="domain" description="AB hydrolase-1" evidence="3">
    <location>
        <begin position="107"/>
        <end position="213"/>
    </location>
</feature>
<dbReference type="SUPFAM" id="SSF53474">
    <property type="entry name" value="alpha/beta-Hydrolases"/>
    <property type="match status" value="1"/>
</dbReference>
<evidence type="ECO:0000259" key="3">
    <source>
        <dbReference type="Pfam" id="PF00561"/>
    </source>
</evidence>
<dbReference type="Pfam" id="PF00561">
    <property type="entry name" value="Abhydrolase_1"/>
    <property type="match status" value="1"/>
</dbReference>
<keyword evidence="2" id="KW-0732">Signal</keyword>
<comment type="caution">
    <text evidence="4">The sequence shown here is derived from an EMBL/GenBank/DDBJ whole genome shotgun (WGS) entry which is preliminary data.</text>
</comment>
<dbReference type="PROSITE" id="PS51257">
    <property type="entry name" value="PROKAR_LIPOPROTEIN"/>
    <property type="match status" value="1"/>
</dbReference>
<dbReference type="InterPro" id="IPR029058">
    <property type="entry name" value="AB_hydrolase_fold"/>
</dbReference>
<sequence length="371" mass="41796">MSGIKSRLFTKLMSTTAVMALMLLSACGVNNNRQVGMSAADKAPNQAISDLGNTQSSQVKLAKVDNQDAKKSYSDEELVKELPGFKNGYKEVNGFKIHYVEGGEGEPLFLLPGWPETWYAYHKIMPDLAKKYHVYSIDYRGMGSSGKPESGYDFKTMASDIYALAQQLGYTKIDIAGHDVGAPIAYAYAAQYPQATKKVALLEVPHPNEDWLKIPVLAPSVVYDESNPNHPRFPWWFAFNTIPGLPEQLLQGKQQQDIFYNWIFDYLAYDKTAISEKERAIYISAYAKPDALRASNDWYKGIIQDIQDLKTYPKLTVPILGLSSEFNVDSLNSFFQKYTTDSKLVKLDKTGHWIAEESPQETIKNLSEFFN</sequence>
<keyword evidence="1 4" id="KW-0378">Hydrolase</keyword>
<dbReference type="PRINTS" id="PR00412">
    <property type="entry name" value="EPOXHYDRLASE"/>
</dbReference>
<evidence type="ECO:0000256" key="1">
    <source>
        <dbReference type="ARBA" id="ARBA00022801"/>
    </source>
</evidence>
<accession>A0ABW0KGJ4</accession>
<dbReference type="RefSeq" id="WP_377526833.1">
    <property type="nucleotide sequence ID" value="NZ_JBHSMJ010000058.1"/>
</dbReference>
<dbReference type="GO" id="GO:0016787">
    <property type="term" value="F:hydrolase activity"/>
    <property type="evidence" value="ECO:0007669"/>
    <property type="project" value="UniProtKB-KW"/>
</dbReference>